<dbReference type="Proteomes" id="UP000214646">
    <property type="component" value="Unassembled WGS sequence"/>
</dbReference>
<dbReference type="Gene3D" id="3.90.226.10">
    <property type="entry name" value="2-enoyl-CoA Hydratase, Chain A, domain 1"/>
    <property type="match status" value="1"/>
</dbReference>
<dbReference type="SUPFAM" id="SSF52096">
    <property type="entry name" value="ClpP/crotonase"/>
    <property type="match status" value="1"/>
</dbReference>
<dbReference type="InterPro" id="IPR029045">
    <property type="entry name" value="ClpP/crotonase-like_dom_sf"/>
</dbReference>
<name>A0A225DAP5_9BACT</name>
<dbReference type="PANTHER" id="PTHR42964">
    <property type="entry name" value="ENOYL-COA HYDRATASE"/>
    <property type="match status" value="1"/>
</dbReference>
<keyword evidence="3" id="KW-1185">Reference proteome</keyword>
<evidence type="ECO:0000313" key="2">
    <source>
        <dbReference type="EMBL" id="OWK38532.1"/>
    </source>
</evidence>
<dbReference type="PANTHER" id="PTHR42964:SF1">
    <property type="entry name" value="POLYKETIDE BIOSYNTHESIS ENOYL-COA HYDRATASE PKSH-RELATED"/>
    <property type="match status" value="1"/>
</dbReference>
<comment type="similarity">
    <text evidence="1">Belongs to the enoyl-CoA hydratase/isomerase family.</text>
</comment>
<dbReference type="GO" id="GO:0003824">
    <property type="term" value="F:catalytic activity"/>
    <property type="evidence" value="ECO:0007669"/>
    <property type="project" value="UniProtKB-ARBA"/>
</dbReference>
<accession>A0A225DAP5</accession>
<dbReference type="RefSeq" id="WP_088258310.1">
    <property type="nucleotide sequence ID" value="NZ_NIDE01000014.1"/>
</dbReference>
<reference evidence="3" key="1">
    <citation type="submission" date="2017-06" db="EMBL/GenBank/DDBJ databases">
        <title>Genome analysis of Fimbriiglobus ruber SP5, the first member of the order Planctomycetales with confirmed chitinolytic capability.</title>
        <authorList>
            <person name="Ravin N.V."/>
            <person name="Rakitin A.L."/>
            <person name="Ivanova A.A."/>
            <person name="Beletsky A.V."/>
            <person name="Kulichevskaya I.S."/>
            <person name="Mardanov A.V."/>
            <person name="Dedysh S.N."/>
        </authorList>
    </citation>
    <scope>NUCLEOTIDE SEQUENCE [LARGE SCALE GENOMIC DNA]</scope>
    <source>
        <strain evidence="3">SP5</strain>
    </source>
</reference>
<dbReference type="InterPro" id="IPR001753">
    <property type="entry name" value="Enoyl-CoA_hydra/iso"/>
</dbReference>
<dbReference type="CDD" id="cd06558">
    <property type="entry name" value="crotonase-like"/>
    <property type="match status" value="1"/>
</dbReference>
<organism evidence="2 3">
    <name type="scientific">Fimbriiglobus ruber</name>
    <dbReference type="NCBI Taxonomy" id="1908690"/>
    <lineage>
        <taxon>Bacteria</taxon>
        <taxon>Pseudomonadati</taxon>
        <taxon>Planctomycetota</taxon>
        <taxon>Planctomycetia</taxon>
        <taxon>Gemmatales</taxon>
        <taxon>Gemmataceae</taxon>
        <taxon>Fimbriiglobus</taxon>
    </lineage>
</organism>
<evidence type="ECO:0000313" key="3">
    <source>
        <dbReference type="Proteomes" id="UP000214646"/>
    </source>
</evidence>
<evidence type="ECO:0000256" key="1">
    <source>
        <dbReference type="ARBA" id="ARBA00005254"/>
    </source>
</evidence>
<dbReference type="InterPro" id="IPR051683">
    <property type="entry name" value="Enoyl-CoA_Hydratase/Isomerase"/>
</dbReference>
<sequence>MSESLVRYDHCEPGVVLTLCRPDKRNALSRKLIADLTAAVRRATDDPLARCVILTGDGPAFCAGMDLDELRGTLVNADEAGLVWGDAQNLSALYDLIYTLPKPTIAAVNGAAVAGGAGLVAVCDLAVAATGAKFGYPEVRRGLVAAMVLPHLLRHVGERAARWLLLTGELVDADEARRIGLINAVEPAEKLIPAALAWAWALAEGGPGALAATKDLLHRCSHQAVPAADLARASAAPRLTAECQQGLEAFFAKKPAPWVSHS</sequence>
<proteinExistence type="inferred from homology"/>
<dbReference type="AlphaFoldDB" id="A0A225DAP5"/>
<dbReference type="EMBL" id="NIDE01000014">
    <property type="protein sequence ID" value="OWK38532.1"/>
    <property type="molecule type" value="Genomic_DNA"/>
</dbReference>
<dbReference type="OrthoDB" id="370015at2"/>
<dbReference type="Pfam" id="PF00378">
    <property type="entry name" value="ECH_1"/>
    <property type="match status" value="1"/>
</dbReference>
<protein>
    <submittedName>
        <fullName evidence="2">Enoyl-CoA hydratase</fullName>
    </submittedName>
</protein>
<comment type="caution">
    <text evidence="2">The sequence shown here is derived from an EMBL/GenBank/DDBJ whole genome shotgun (WGS) entry which is preliminary data.</text>
</comment>
<gene>
    <name evidence="2" type="ORF">FRUB_07652</name>
</gene>